<keyword evidence="9" id="KW-0902">Two-component regulatory system</keyword>
<name>A0A0P6Y157_9CHLR</name>
<evidence type="ECO:0000256" key="4">
    <source>
        <dbReference type="ARBA" id="ARBA00022553"/>
    </source>
</evidence>
<reference evidence="14 15" key="1">
    <citation type="submission" date="2015-07" db="EMBL/GenBank/DDBJ databases">
        <title>Whole genome sequence of Herpetosiphon geysericola DSM 7119.</title>
        <authorList>
            <person name="Hemp J."/>
            <person name="Ward L.M."/>
            <person name="Pace L.A."/>
            <person name="Fischer W.W."/>
        </authorList>
    </citation>
    <scope>NUCLEOTIDE SEQUENCE [LARGE SCALE GENOMIC DNA]</scope>
    <source>
        <strain evidence="14 15">DSM 7119</strain>
    </source>
</reference>
<proteinExistence type="predicted"/>
<feature type="transmembrane region" description="Helical" evidence="11">
    <location>
        <begin position="7"/>
        <end position="29"/>
    </location>
</feature>
<dbReference type="CDD" id="cd00075">
    <property type="entry name" value="HATPase"/>
    <property type="match status" value="1"/>
</dbReference>
<dbReference type="EMBL" id="LGKP01000007">
    <property type="protein sequence ID" value="KPL91236.1"/>
    <property type="molecule type" value="Genomic_DNA"/>
</dbReference>
<comment type="caution">
    <text evidence="14">The sequence shown here is derived from an EMBL/GenBank/DDBJ whole genome shotgun (WGS) entry which is preliminary data.</text>
</comment>
<dbReference type="SMART" id="SM00304">
    <property type="entry name" value="HAMP"/>
    <property type="match status" value="1"/>
</dbReference>
<keyword evidence="10 11" id="KW-0472">Membrane</keyword>
<dbReference type="InterPro" id="IPR005467">
    <property type="entry name" value="His_kinase_dom"/>
</dbReference>
<dbReference type="InterPro" id="IPR050428">
    <property type="entry name" value="TCS_sensor_his_kinase"/>
</dbReference>
<dbReference type="FunFam" id="1.10.287.130:FF:000001">
    <property type="entry name" value="Two-component sensor histidine kinase"/>
    <property type="match status" value="1"/>
</dbReference>
<keyword evidence="8 11" id="KW-1133">Transmembrane helix</keyword>
<evidence type="ECO:0000256" key="3">
    <source>
        <dbReference type="ARBA" id="ARBA00012438"/>
    </source>
</evidence>
<dbReference type="PROSITE" id="PS50885">
    <property type="entry name" value="HAMP"/>
    <property type="match status" value="1"/>
</dbReference>
<dbReference type="Pfam" id="PF00672">
    <property type="entry name" value="HAMP"/>
    <property type="match status" value="1"/>
</dbReference>
<dbReference type="AlphaFoldDB" id="A0A0P6Y157"/>
<dbReference type="Pfam" id="PF00512">
    <property type="entry name" value="HisKA"/>
    <property type="match status" value="1"/>
</dbReference>
<comment type="subcellular location">
    <subcellularLocation>
        <location evidence="2">Membrane</location>
    </subcellularLocation>
</comment>
<evidence type="ECO:0000259" key="13">
    <source>
        <dbReference type="PROSITE" id="PS50885"/>
    </source>
</evidence>
<dbReference type="SUPFAM" id="SSF55874">
    <property type="entry name" value="ATPase domain of HSP90 chaperone/DNA topoisomerase II/histidine kinase"/>
    <property type="match status" value="1"/>
</dbReference>
<dbReference type="PANTHER" id="PTHR45436">
    <property type="entry name" value="SENSOR HISTIDINE KINASE YKOH"/>
    <property type="match status" value="1"/>
</dbReference>
<keyword evidence="4" id="KW-0597">Phosphoprotein</keyword>
<dbReference type="Pfam" id="PF02518">
    <property type="entry name" value="HATPase_c"/>
    <property type="match status" value="1"/>
</dbReference>
<sequence>MTLRYRLTFISVAFMTLGLLILGLTLYSAERAILLNGVRDDLVRATNQIQSQYAQAKKPLERYFSGTSISLLPVPNEDFEGSPISVAVFYPNGVRLAATPAFMGEGPSLDSTELASALEKNSVMSTKPSAYGRTMQVVSPLTFDNTVVGVLVASQSLRTVDRALDTLSLVFLIAGSLTIVLMYLGISQITKRGLRPIDMIANTAEQIVRAEDLSRRIAVANPHDELGRLATITNDLLARMEGLFNTQKRLTADVSHELRTPLAAMRGNLEVLRRGAMHNPELLSESLSDLEREVVRLNRLVNDLLFLAQTEAGVQMRSEPVELDTLILEVFRELRPLAEHVKLQIGSEDQATVIGDRDRLKQAMLNLAYNAIQHTPDDGTVTLSLERVGREVALRVQDTGEGIPADVLPHIFQRFYRADKSRVRKGGGAGIGLAIVKWITDAHRGTIEVRSNVGEGSMFTLWLPLAPATDRLLTSQLRDSPSQPLPVIRQ</sequence>
<evidence type="ECO:0000259" key="12">
    <source>
        <dbReference type="PROSITE" id="PS50109"/>
    </source>
</evidence>
<dbReference type="CDD" id="cd06225">
    <property type="entry name" value="HAMP"/>
    <property type="match status" value="1"/>
</dbReference>
<evidence type="ECO:0000256" key="9">
    <source>
        <dbReference type="ARBA" id="ARBA00023012"/>
    </source>
</evidence>
<dbReference type="InterPro" id="IPR036890">
    <property type="entry name" value="HATPase_C_sf"/>
</dbReference>
<accession>A0A0P6Y157</accession>
<gene>
    <name evidence="14" type="ORF">SE18_03595</name>
</gene>
<evidence type="ECO:0000256" key="6">
    <source>
        <dbReference type="ARBA" id="ARBA00022692"/>
    </source>
</evidence>
<evidence type="ECO:0000256" key="7">
    <source>
        <dbReference type="ARBA" id="ARBA00022777"/>
    </source>
</evidence>
<dbReference type="InterPro" id="IPR003594">
    <property type="entry name" value="HATPase_dom"/>
</dbReference>
<dbReference type="InterPro" id="IPR003661">
    <property type="entry name" value="HisK_dim/P_dom"/>
</dbReference>
<dbReference type="EC" id="2.7.13.3" evidence="3"/>
<dbReference type="InterPro" id="IPR003660">
    <property type="entry name" value="HAMP_dom"/>
</dbReference>
<dbReference type="STRING" id="70996.SE18_03595"/>
<evidence type="ECO:0000256" key="11">
    <source>
        <dbReference type="SAM" id="Phobius"/>
    </source>
</evidence>
<dbReference type="SMART" id="SM00387">
    <property type="entry name" value="HATPase_c"/>
    <property type="match status" value="1"/>
</dbReference>
<dbReference type="InterPro" id="IPR036097">
    <property type="entry name" value="HisK_dim/P_sf"/>
</dbReference>
<dbReference type="PANTHER" id="PTHR45436:SF5">
    <property type="entry name" value="SENSOR HISTIDINE KINASE TRCS"/>
    <property type="match status" value="1"/>
</dbReference>
<evidence type="ECO:0000256" key="10">
    <source>
        <dbReference type="ARBA" id="ARBA00023136"/>
    </source>
</evidence>
<feature type="domain" description="HAMP" evidence="13">
    <location>
        <begin position="191"/>
        <end position="245"/>
    </location>
</feature>
<organism evidence="14 15">
    <name type="scientific">Herpetosiphon geysericola</name>
    <dbReference type="NCBI Taxonomy" id="70996"/>
    <lineage>
        <taxon>Bacteria</taxon>
        <taxon>Bacillati</taxon>
        <taxon>Chloroflexota</taxon>
        <taxon>Chloroflexia</taxon>
        <taxon>Herpetosiphonales</taxon>
        <taxon>Herpetosiphonaceae</taxon>
        <taxon>Herpetosiphon</taxon>
    </lineage>
</organism>
<dbReference type="Proteomes" id="UP000050277">
    <property type="component" value="Unassembled WGS sequence"/>
</dbReference>
<dbReference type="RefSeq" id="WP_054533050.1">
    <property type="nucleotide sequence ID" value="NZ_LGKP01000007.1"/>
</dbReference>
<feature type="domain" description="Histidine kinase" evidence="12">
    <location>
        <begin position="253"/>
        <end position="467"/>
    </location>
</feature>
<dbReference type="PRINTS" id="PR00344">
    <property type="entry name" value="BCTRLSENSOR"/>
</dbReference>
<feature type="transmembrane region" description="Helical" evidence="11">
    <location>
        <begin position="166"/>
        <end position="186"/>
    </location>
</feature>
<dbReference type="FunFam" id="3.30.565.10:FF:000006">
    <property type="entry name" value="Sensor histidine kinase WalK"/>
    <property type="match status" value="1"/>
</dbReference>
<protein>
    <recommendedName>
        <fullName evidence="3">histidine kinase</fullName>
        <ecNumber evidence="3">2.7.13.3</ecNumber>
    </recommendedName>
</protein>
<dbReference type="Gene3D" id="6.10.340.10">
    <property type="match status" value="1"/>
</dbReference>
<dbReference type="InterPro" id="IPR004358">
    <property type="entry name" value="Sig_transdc_His_kin-like_C"/>
</dbReference>
<keyword evidence="5" id="KW-0808">Transferase</keyword>
<evidence type="ECO:0000313" key="15">
    <source>
        <dbReference type="Proteomes" id="UP000050277"/>
    </source>
</evidence>
<dbReference type="SMART" id="SM00388">
    <property type="entry name" value="HisKA"/>
    <property type="match status" value="1"/>
</dbReference>
<evidence type="ECO:0000256" key="5">
    <source>
        <dbReference type="ARBA" id="ARBA00022679"/>
    </source>
</evidence>
<dbReference type="CDD" id="cd00082">
    <property type="entry name" value="HisKA"/>
    <property type="match status" value="1"/>
</dbReference>
<dbReference type="Gene3D" id="1.10.287.130">
    <property type="match status" value="1"/>
</dbReference>
<dbReference type="Gene3D" id="3.30.565.10">
    <property type="entry name" value="Histidine kinase-like ATPase, C-terminal domain"/>
    <property type="match status" value="1"/>
</dbReference>
<dbReference type="GO" id="GO:0005886">
    <property type="term" value="C:plasma membrane"/>
    <property type="evidence" value="ECO:0007669"/>
    <property type="project" value="TreeGrafter"/>
</dbReference>
<keyword evidence="15" id="KW-1185">Reference proteome</keyword>
<dbReference type="SUPFAM" id="SSF47384">
    <property type="entry name" value="Homodimeric domain of signal transducing histidine kinase"/>
    <property type="match status" value="1"/>
</dbReference>
<evidence type="ECO:0000313" key="14">
    <source>
        <dbReference type="EMBL" id="KPL91236.1"/>
    </source>
</evidence>
<evidence type="ECO:0000256" key="8">
    <source>
        <dbReference type="ARBA" id="ARBA00022989"/>
    </source>
</evidence>
<comment type="catalytic activity">
    <reaction evidence="1">
        <text>ATP + protein L-histidine = ADP + protein N-phospho-L-histidine.</text>
        <dbReference type="EC" id="2.7.13.3"/>
    </reaction>
</comment>
<keyword evidence="6 11" id="KW-0812">Transmembrane</keyword>
<dbReference type="PATRIC" id="fig|70996.4.peg.1212"/>
<evidence type="ECO:0000256" key="1">
    <source>
        <dbReference type="ARBA" id="ARBA00000085"/>
    </source>
</evidence>
<dbReference type="GO" id="GO:0000155">
    <property type="term" value="F:phosphorelay sensor kinase activity"/>
    <property type="evidence" value="ECO:0007669"/>
    <property type="project" value="InterPro"/>
</dbReference>
<dbReference type="PROSITE" id="PS50109">
    <property type="entry name" value="HIS_KIN"/>
    <property type="match status" value="1"/>
</dbReference>
<keyword evidence="7" id="KW-0418">Kinase</keyword>
<dbReference type="OrthoDB" id="9786919at2"/>
<evidence type="ECO:0000256" key="2">
    <source>
        <dbReference type="ARBA" id="ARBA00004370"/>
    </source>
</evidence>